<keyword evidence="1" id="KW-0812">Transmembrane</keyword>
<evidence type="ECO:0008006" key="4">
    <source>
        <dbReference type="Google" id="ProtNLM"/>
    </source>
</evidence>
<name>A0ABS4ICP0_9BACI</name>
<dbReference type="RefSeq" id="WP_209461929.1">
    <property type="nucleotide sequence ID" value="NZ_CP110224.1"/>
</dbReference>
<evidence type="ECO:0000313" key="2">
    <source>
        <dbReference type="EMBL" id="MBP1968704.1"/>
    </source>
</evidence>
<dbReference type="Proteomes" id="UP001519345">
    <property type="component" value="Unassembled WGS sequence"/>
</dbReference>
<dbReference type="EMBL" id="JAGGKX010000003">
    <property type="protein sequence ID" value="MBP1968704.1"/>
    <property type="molecule type" value="Genomic_DNA"/>
</dbReference>
<comment type="caution">
    <text evidence="2">The sequence shown here is derived from an EMBL/GenBank/DDBJ whole genome shotgun (WGS) entry which is preliminary data.</text>
</comment>
<keyword evidence="1" id="KW-1133">Transmembrane helix</keyword>
<dbReference type="NCBIfam" id="TIGR02876">
    <property type="entry name" value="spore_yqfD"/>
    <property type="match status" value="1"/>
</dbReference>
<sequence length="414" mass="47528">MKHKQGSFIRGYVTVQIKGNRPELFFQKCMQAGILVWDIKKTGDDLCVGNVKLSDIKKIRSIKRKMDYKIQFISKKGYPFFIKRFTRKKQLMVGLIMSFMLIIFLSNIIWEVRITGVPSDIEEKISKQLNNYGIHSGAWIFTLESPNSIQQQLVQDVPELLWVGVHQKGTTFYLEGVEKSIVKEEESRGPRHLIANKKGIIKNMYVSEGLPRVAVNDYVEPGDVLVSGILNEDEIEAEKEEDENSEETETNLELVTADGEITATTWYEVTVNVPLEGNYEHVTGNQKDKYYLQLGRLQLPIWGFGKPDYDEIHRESNEKSINFFKWELPIKFVTNTLSEKVNNNVERTKEEAINTGIQQAKNELKLQLGQDSKIISENVLHETTESGKVKLNLYISVEEDIVRNEPIQPINQGD</sequence>
<accession>A0ABS4ICP0</accession>
<dbReference type="PIRSF" id="PIRSF029895">
    <property type="entry name" value="SpoIV"/>
    <property type="match status" value="1"/>
</dbReference>
<proteinExistence type="predicted"/>
<dbReference type="Pfam" id="PF06898">
    <property type="entry name" value="YqfD"/>
    <property type="match status" value="1"/>
</dbReference>
<dbReference type="InterPro" id="IPR010690">
    <property type="entry name" value="YqfD"/>
</dbReference>
<keyword evidence="3" id="KW-1185">Reference proteome</keyword>
<protein>
    <recommendedName>
        <fullName evidence="4">Sporulation protein YqfD</fullName>
    </recommendedName>
</protein>
<evidence type="ECO:0000256" key="1">
    <source>
        <dbReference type="SAM" id="Phobius"/>
    </source>
</evidence>
<evidence type="ECO:0000313" key="3">
    <source>
        <dbReference type="Proteomes" id="UP001519345"/>
    </source>
</evidence>
<keyword evidence="1" id="KW-0472">Membrane</keyword>
<gene>
    <name evidence="2" type="ORF">J2Z83_000798</name>
</gene>
<feature type="transmembrane region" description="Helical" evidence="1">
    <location>
        <begin position="91"/>
        <end position="110"/>
    </location>
</feature>
<organism evidence="2 3">
    <name type="scientific">Virgibacillus natechei</name>
    <dbReference type="NCBI Taxonomy" id="1216297"/>
    <lineage>
        <taxon>Bacteria</taxon>
        <taxon>Bacillati</taxon>
        <taxon>Bacillota</taxon>
        <taxon>Bacilli</taxon>
        <taxon>Bacillales</taxon>
        <taxon>Bacillaceae</taxon>
        <taxon>Virgibacillus</taxon>
    </lineage>
</organism>
<reference evidence="2 3" key="1">
    <citation type="submission" date="2021-03" db="EMBL/GenBank/DDBJ databases">
        <title>Genomic Encyclopedia of Type Strains, Phase IV (KMG-IV): sequencing the most valuable type-strain genomes for metagenomic binning, comparative biology and taxonomic classification.</title>
        <authorList>
            <person name="Goeker M."/>
        </authorList>
    </citation>
    <scope>NUCLEOTIDE SEQUENCE [LARGE SCALE GENOMIC DNA]</scope>
    <source>
        <strain evidence="2 3">DSM 25609</strain>
    </source>
</reference>